<gene>
    <name evidence="2" type="ORF">AVEN_177483_1</name>
</gene>
<dbReference type="EMBL" id="BGPR01000282">
    <property type="protein sequence ID" value="GBM10214.1"/>
    <property type="molecule type" value="Genomic_DNA"/>
</dbReference>
<reference evidence="2 3" key="1">
    <citation type="journal article" date="2019" name="Sci. Rep.">
        <title>Orb-weaving spider Araneus ventricosus genome elucidates the spidroin gene catalogue.</title>
        <authorList>
            <person name="Kono N."/>
            <person name="Nakamura H."/>
            <person name="Ohtoshi R."/>
            <person name="Moran D.A.P."/>
            <person name="Shinohara A."/>
            <person name="Yoshida Y."/>
            <person name="Fujiwara M."/>
            <person name="Mori M."/>
            <person name="Tomita M."/>
            <person name="Arakawa K."/>
        </authorList>
    </citation>
    <scope>NUCLEOTIDE SEQUENCE [LARGE SCALE GENOMIC DNA]</scope>
</reference>
<protein>
    <submittedName>
        <fullName evidence="2">Uncharacterized protein</fullName>
    </submittedName>
</protein>
<proteinExistence type="predicted"/>
<sequence>MCLGTDRLKKRTPTKLFPIPLRTGTVKRTVPLNRLSLRAGTVPQKELSHSRPQELSLKGTVPLRTVPYPTQNGTVPLKKELSHLQRLSTQNGSLSHSRTGLSPTQELSPPKQDCPIQTPQNDCPIQNGLSITSIQAVSPQSGLSHSTGLFH</sequence>
<feature type="region of interest" description="Disordered" evidence="1">
    <location>
        <begin position="41"/>
        <end position="122"/>
    </location>
</feature>
<name>A0A4Y2D2L8_ARAVE</name>
<accession>A0A4Y2D2L8</accession>
<keyword evidence="3" id="KW-1185">Reference proteome</keyword>
<evidence type="ECO:0000313" key="3">
    <source>
        <dbReference type="Proteomes" id="UP000499080"/>
    </source>
</evidence>
<dbReference type="Proteomes" id="UP000499080">
    <property type="component" value="Unassembled WGS sequence"/>
</dbReference>
<dbReference type="AlphaFoldDB" id="A0A4Y2D2L8"/>
<organism evidence="2 3">
    <name type="scientific">Araneus ventricosus</name>
    <name type="common">Orbweaver spider</name>
    <name type="synonym">Epeira ventricosa</name>
    <dbReference type="NCBI Taxonomy" id="182803"/>
    <lineage>
        <taxon>Eukaryota</taxon>
        <taxon>Metazoa</taxon>
        <taxon>Ecdysozoa</taxon>
        <taxon>Arthropoda</taxon>
        <taxon>Chelicerata</taxon>
        <taxon>Arachnida</taxon>
        <taxon>Araneae</taxon>
        <taxon>Araneomorphae</taxon>
        <taxon>Entelegynae</taxon>
        <taxon>Araneoidea</taxon>
        <taxon>Araneidae</taxon>
        <taxon>Araneus</taxon>
    </lineage>
</organism>
<evidence type="ECO:0000313" key="2">
    <source>
        <dbReference type="EMBL" id="GBM10214.1"/>
    </source>
</evidence>
<evidence type="ECO:0000256" key="1">
    <source>
        <dbReference type="SAM" id="MobiDB-lite"/>
    </source>
</evidence>
<feature type="compositionally biased region" description="Polar residues" evidence="1">
    <location>
        <begin position="85"/>
        <end position="107"/>
    </location>
</feature>
<comment type="caution">
    <text evidence="2">The sequence shown here is derived from an EMBL/GenBank/DDBJ whole genome shotgun (WGS) entry which is preliminary data.</text>
</comment>